<dbReference type="GO" id="GO:0008483">
    <property type="term" value="F:transaminase activity"/>
    <property type="evidence" value="ECO:0007669"/>
    <property type="project" value="UniProtKB-KW"/>
</dbReference>
<gene>
    <name evidence="7" type="ORF">LZC95_51975</name>
</gene>
<comment type="similarity">
    <text evidence="1">In the C-terminal section; belongs to the class-I pyridoxal-phosphate-dependent aminotransferase family.</text>
</comment>
<sequence length="475" mass="51135">MTAQLVDQIRRAVLEGTLPSGHALPSSRALARDLGIARNTVMAAYEALAADGTILVGARRAPVVADVTRVIRGEPFDDDDEGDPRLHISSSAMRLASFISDERLDALSSATSRARPFRVGEPDLSLFPWNVFERSLVRCWRALTPMDSLGADPRGHLALRRALLQHLAVARGVRASVEQVFITEGSQGALDLCCRTLLDAGDLAWVEDPCAPSTRAALLAVGARIAAVPVDEDGVIVARGRRTAPRAKLAIVSPSYAFPLGVRLALTRRLELLSWARSAGALILENDYEGELRFEGAPIPALQSLSLEHGGRVLHMGSFSRAMFPALRLGFVVVPRPLVPAFARMRAATTRSPPYLLQAALAQFIDDGHYARHLRRLKQATRCRRDALVGALGSARAGGETIHVPRAGSVLTLELPATVDDHALLRACARHGIEALALSDCSIAGRRGIVLGFGAHSEKQLEQAARRLRSLLAKV</sequence>
<dbReference type="CDD" id="cd00609">
    <property type="entry name" value="AAT_like"/>
    <property type="match status" value="1"/>
</dbReference>
<evidence type="ECO:0000256" key="2">
    <source>
        <dbReference type="ARBA" id="ARBA00022898"/>
    </source>
</evidence>
<keyword evidence="4" id="KW-0238">DNA-binding</keyword>
<evidence type="ECO:0000313" key="8">
    <source>
        <dbReference type="Proteomes" id="UP001379533"/>
    </source>
</evidence>
<feature type="domain" description="HTH gntR-type" evidence="6">
    <location>
        <begin position="1"/>
        <end position="67"/>
    </location>
</feature>
<dbReference type="SUPFAM" id="SSF53383">
    <property type="entry name" value="PLP-dependent transferases"/>
    <property type="match status" value="1"/>
</dbReference>
<dbReference type="RefSeq" id="WP_394845538.1">
    <property type="nucleotide sequence ID" value="NZ_CP089982.1"/>
</dbReference>
<organism evidence="7 8">
    <name type="scientific">Pendulispora brunnea</name>
    <dbReference type="NCBI Taxonomy" id="2905690"/>
    <lineage>
        <taxon>Bacteria</taxon>
        <taxon>Pseudomonadati</taxon>
        <taxon>Myxococcota</taxon>
        <taxon>Myxococcia</taxon>
        <taxon>Myxococcales</taxon>
        <taxon>Sorangiineae</taxon>
        <taxon>Pendulisporaceae</taxon>
        <taxon>Pendulispora</taxon>
    </lineage>
</organism>
<dbReference type="InterPro" id="IPR036390">
    <property type="entry name" value="WH_DNA-bd_sf"/>
</dbReference>
<dbReference type="CDD" id="cd07377">
    <property type="entry name" value="WHTH_GntR"/>
    <property type="match status" value="1"/>
</dbReference>
<dbReference type="Proteomes" id="UP001379533">
    <property type="component" value="Chromosome"/>
</dbReference>
<dbReference type="InterPro" id="IPR000524">
    <property type="entry name" value="Tscrpt_reg_HTH_GntR"/>
</dbReference>
<dbReference type="PANTHER" id="PTHR46577">
    <property type="entry name" value="HTH-TYPE TRANSCRIPTIONAL REGULATORY PROTEIN GABR"/>
    <property type="match status" value="1"/>
</dbReference>
<keyword evidence="5" id="KW-0804">Transcription</keyword>
<dbReference type="Pfam" id="PF00155">
    <property type="entry name" value="Aminotran_1_2"/>
    <property type="match status" value="1"/>
</dbReference>
<evidence type="ECO:0000256" key="5">
    <source>
        <dbReference type="ARBA" id="ARBA00023163"/>
    </source>
</evidence>
<dbReference type="SMART" id="SM00345">
    <property type="entry name" value="HTH_GNTR"/>
    <property type="match status" value="1"/>
</dbReference>
<dbReference type="PANTHER" id="PTHR46577:SF1">
    <property type="entry name" value="HTH-TYPE TRANSCRIPTIONAL REGULATORY PROTEIN GABR"/>
    <property type="match status" value="1"/>
</dbReference>
<keyword evidence="2" id="KW-0663">Pyridoxal phosphate</keyword>
<dbReference type="InterPro" id="IPR015424">
    <property type="entry name" value="PyrdxlP-dep_Trfase"/>
</dbReference>
<dbReference type="PRINTS" id="PR00035">
    <property type="entry name" value="HTHGNTR"/>
</dbReference>
<protein>
    <submittedName>
        <fullName evidence="7">PLP-dependent aminotransferase family protein</fullName>
    </submittedName>
</protein>
<keyword evidence="8" id="KW-1185">Reference proteome</keyword>
<dbReference type="InterPro" id="IPR036388">
    <property type="entry name" value="WH-like_DNA-bd_sf"/>
</dbReference>
<dbReference type="InterPro" id="IPR015421">
    <property type="entry name" value="PyrdxlP-dep_Trfase_major"/>
</dbReference>
<dbReference type="PROSITE" id="PS50949">
    <property type="entry name" value="HTH_GNTR"/>
    <property type="match status" value="1"/>
</dbReference>
<dbReference type="Gene3D" id="1.10.10.10">
    <property type="entry name" value="Winged helix-like DNA-binding domain superfamily/Winged helix DNA-binding domain"/>
    <property type="match status" value="1"/>
</dbReference>
<keyword evidence="7" id="KW-0032">Aminotransferase</keyword>
<evidence type="ECO:0000256" key="3">
    <source>
        <dbReference type="ARBA" id="ARBA00023015"/>
    </source>
</evidence>
<dbReference type="InterPro" id="IPR051446">
    <property type="entry name" value="HTH_trans_reg/aminotransferase"/>
</dbReference>
<evidence type="ECO:0000256" key="4">
    <source>
        <dbReference type="ARBA" id="ARBA00023125"/>
    </source>
</evidence>
<reference evidence="7 8" key="1">
    <citation type="submission" date="2021-12" db="EMBL/GenBank/DDBJ databases">
        <title>Discovery of the Pendulisporaceae a myxobacterial family with distinct sporulation behavior and unique specialized metabolism.</title>
        <authorList>
            <person name="Garcia R."/>
            <person name="Popoff A."/>
            <person name="Bader C.D."/>
            <person name="Loehr J."/>
            <person name="Walesch S."/>
            <person name="Walt C."/>
            <person name="Boldt J."/>
            <person name="Bunk B."/>
            <person name="Haeckl F.J.F.P.J."/>
            <person name="Gunesch A.P."/>
            <person name="Birkelbach J."/>
            <person name="Nuebel U."/>
            <person name="Pietschmann T."/>
            <person name="Bach T."/>
            <person name="Mueller R."/>
        </authorList>
    </citation>
    <scope>NUCLEOTIDE SEQUENCE [LARGE SCALE GENOMIC DNA]</scope>
    <source>
        <strain evidence="7 8">MSr12523</strain>
    </source>
</reference>
<evidence type="ECO:0000313" key="7">
    <source>
        <dbReference type="EMBL" id="WXA94930.1"/>
    </source>
</evidence>
<dbReference type="Gene3D" id="3.40.640.10">
    <property type="entry name" value="Type I PLP-dependent aspartate aminotransferase-like (Major domain)"/>
    <property type="match status" value="1"/>
</dbReference>
<keyword evidence="3" id="KW-0805">Transcription regulation</keyword>
<dbReference type="EMBL" id="CP089982">
    <property type="protein sequence ID" value="WXA94930.1"/>
    <property type="molecule type" value="Genomic_DNA"/>
</dbReference>
<dbReference type="SUPFAM" id="SSF46785">
    <property type="entry name" value="Winged helix' DNA-binding domain"/>
    <property type="match status" value="1"/>
</dbReference>
<accession>A0ABZ2KBJ4</accession>
<evidence type="ECO:0000256" key="1">
    <source>
        <dbReference type="ARBA" id="ARBA00005384"/>
    </source>
</evidence>
<dbReference type="Pfam" id="PF00392">
    <property type="entry name" value="GntR"/>
    <property type="match status" value="1"/>
</dbReference>
<keyword evidence="7" id="KW-0808">Transferase</keyword>
<name>A0ABZ2KBJ4_9BACT</name>
<proteinExistence type="inferred from homology"/>
<evidence type="ECO:0000259" key="6">
    <source>
        <dbReference type="PROSITE" id="PS50949"/>
    </source>
</evidence>
<dbReference type="InterPro" id="IPR004839">
    <property type="entry name" value="Aminotransferase_I/II_large"/>
</dbReference>